<dbReference type="OrthoDB" id="5244439at2"/>
<dbReference type="AlphaFoldDB" id="D3F561"/>
<feature type="transmembrane region" description="Helical" evidence="1">
    <location>
        <begin position="75"/>
        <end position="94"/>
    </location>
</feature>
<organism evidence="2 3">
    <name type="scientific">Conexibacter woesei (strain DSM 14684 / CCUG 47730 / CIP 108061 / JCM 11494 / NBRC 100937 / ID131577)</name>
    <dbReference type="NCBI Taxonomy" id="469383"/>
    <lineage>
        <taxon>Bacteria</taxon>
        <taxon>Bacillati</taxon>
        <taxon>Actinomycetota</taxon>
        <taxon>Thermoleophilia</taxon>
        <taxon>Solirubrobacterales</taxon>
        <taxon>Conexibacteraceae</taxon>
        <taxon>Conexibacter</taxon>
    </lineage>
</organism>
<dbReference type="RefSeq" id="WP_012931692.1">
    <property type="nucleotide sequence ID" value="NC_013739.1"/>
</dbReference>
<dbReference type="eggNOG" id="ENOG50337EH">
    <property type="taxonomic scope" value="Bacteria"/>
</dbReference>
<protein>
    <submittedName>
        <fullName evidence="2">Uncharacterized protein</fullName>
    </submittedName>
</protein>
<evidence type="ECO:0000313" key="2">
    <source>
        <dbReference type="EMBL" id="ADB48639.1"/>
    </source>
</evidence>
<evidence type="ECO:0000313" key="3">
    <source>
        <dbReference type="Proteomes" id="UP000008229"/>
    </source>
</evidence>
<keyword evidence="1" id="KW-0472">Membrane</keyword>
<gene>
    <name evidence="2" type="ordered locus">Cwoe_0203</name>
</gene>
<evidence type="ECO:0000256" key="1">
    <source>
        <dbReference type="SAM" id="Phobius"/>
    </source>
</evidence>
<sequence precursor="true">MQRLPSWPIAAGSLLLGFAVADVTGVRPLGGIVLFLGALWCGLRWRREQGLAVAVALVAAFLAAFVLSHPLGKAIGSWPAVLVVSAFVGTIVWARVDRVAPPGTGVSAAPSR</sequence>
<name>D3F561_CONWI</name>
<keyword evidence="1" id="KW-0812">Transmembrane</keyword>
<dbReference type="Proteomes" id="UP000008229">
    <property type="component" value="Chromosome"/>
</dbReference>
<keyword evidence="3" id="KW-1185">Reference proteome</keyword>
<proteinExistence type="predicted"/>
<dbReference type="STRING" id="469383.Cwoe_0203"/>
<dbReference type="KEGG" id="cwo:Cwoe_0203"/>
<reference evidence="2 3" key="1">
    <citation type="journal article" date="2010" name="Stand. Genomic Sci.">
        <title>Complete genome sequence of Conexibacter woesei type strain (ID131577).</title>
        <authorList>
            <person name="Pukall R."/>
            <person name="Lapidus A."/>
            <person name="Glavina Del Rio T."/>
            <person name="Copeland A."/>
            <person name="Tice H."/>
            <person name="Cheng J.-F."/>
            <person name="Lucas S."/>
            <person name="Chen F."/>
            <person name="Nolan M."/>
            <person name="Bruce D."/>
            <person name="Goodwin L."/>
            <person name="Pitluck S."/>
            <person name="Mavromatis K."/>
            <person name="Ivanova N."/>
            <person name="Ovchinnikova G."/>
            <person name="Pati A."/>
            <person name="Chen A."/>
            <person name="Palaniappan K."/>
            <person name="Land M."/>
            <person name="Hauser L."/>
            <person name="Chang Y.-J."/>
            <person name="Jeffries C.D."/>
            <person name="Chain P."/>
            <person name="Meincke L."/>
            <person name="Sims D."/>
            <person name="Brettin T."/>
            <person name="Detter J.C."/>
            <person name="Rohde M."/>
            <person name="Goeker M."/>
            <person name="Bristow J."/>
            <person name="Eisen J.A."/>
            <person name="Markowitz V."/>
            <person name="Kyrpides N.C."/>
            <person name="Klenk H.-P."/>
            <person name="Hugenholtz P."/>
        </authorList>
    </citation>
    <scope>NUCLEOTIDE SEQUENCE [LARGE SCALE GENOMIC DNA]</scope>
    <source>
        <strain evidence="3">DSM 14684 / CIP 108061 / JCM 11494 / NBRC 100937 / ID131577</strain>
    </source>
</reference>
<accession>D3F561</accession>
<reference evidence="3" key="2">
    <citation type="submission" date="2010-01" db="EMBL/GenBank/DDBJ databases">
        <title>The complete genome of Conexibacter woesei DSM 14684.</title>
        <authorList>
            <consortium name="US DOE Joint Genome Institute (JGI-PGF)"/>
            <person name="Lucas S."/>
            <person name="Copeland A."/>
            <person name="Lapidus A."/>
            <person name="Glavina del Rio T."/>
            <person name="Dalin E."/>
            <person name="Tice H."/>
            <person name="Bruce D."/>
            <person name="Goodwin L."/>
            <person name="Pitluck S."/>
            <person name="Kyrpides N."/>
            <person name="Mavromatis K."/>
            <person name="Ivanova N."/>
            <person name="Mikhailova N."/>
            <person name="Chertkov O."/>
            <person name="Brettin T."/>
            <person name="Detter J.C."/>
            <person name="Han C."/>
            <person name="Larimer F."/>
            <person name="Land M."/>
            <person name="Hauser L."/>
            <person name="Markowitz V."/>
            <person name="Cheng J.-F."/>
            <person name="Hugenholtz P."/>
            <person name="Woyke T."/>
            <person name="Wu D."/>
            <person name="Pukall R."/>
            <person name="Steenblock K."/>
            <person name="Schneider S."/>
            <person name="Klenk H.-P."/>
            <person name="Eisen J.A."/>
        </authorList>
    </citation>
    <scope>NUCLEOTIDE SEQUENCE [LARGE SCALE GENOMIC DNA]</scope>
    <source>
        <strain evidence="3">DSM 14684 / CIP 108061 / JCM 11494 / NBRC 100937 / ID131577</strain>
    </source>
</reference>
<dbReference type="HOGENOM" id="CLU_170283_0_0_11"/>
<dbReference type="EMBL" id="CP001854">
    <property type="protein sequence ID" value="ADB48639.1"/>
    <property type="molecule type" value="Genomic_DNA"/>
</dbReference>
<keyword evidence="1" id="KW-1133">Transmembrane helix</keyword>
<feature type="transmembrane region" description="Helical" evidence="1">
    <location>
        <begin position="52"/>
        <end position="69"/>
    </location>
</feature>